<feature type="compositionally biased region" description="Polar residues" evidence="1">
    <location>
        <begin position="230"/>
        <end position="246"/>
    </location>
</feature>
<organism evidence="2 3">
    <name type="scientific">Anopheles maculatus</name>
    <dbReference type="NCBI Taxonomy" id="74869"/>
    <lineage>
        <taxon>Eukaryota</taxon>
        <taxon>Metazoa</taxon>
        <taxon>Ecdysozoa</taxon>
        <taxon>Arthropoda</taxon>
        <taxon>Hexapoda</taxon>
        <taxon>Insecta</taxon>
        <taxon>Pterygota</taxon>
        <taxon>Neoptera</taxon>
        <taxon>Endopterygota</taxon>
        <taxon>Diptera</taxon>
        <taxon>Nematocera</taxon>
        <taxon>Culicoidea</taxon>
        <taxon>Culicidae</taxon>
        <taxon>Anophelinae</taxon>
        <taxon>Anopheles</taxon>
        <taxon>Anopheles maculatus group</taxon>
    </lineage>
</organism>
<proteinExistence type="predicted"/>
<feature type="compositionally biased region" description="Polar residues" evidence="1">
    <location>
        <begin position="256"/>
        <end position="266"/>
    </location>
</feature>
<evidence type="ECO:0000256" key="1">
    <source>
        <dbReference type="SAM" id="MobiDB-lite"/>
    </source>
</evidence>
<feature type="region of interest" description="Disordered" evidence="1">
    <location>
        <begin position="229"/>
        <end position="327"/>
    </location>
</feature>
<evidence type="ECO:0000313" key="3">
    <source>
        <dbReference type="Proteomes" id="UP000075901"/>
    </source>
</evidence>
<evidence type="ECO:0000313" key="2">
    <source>
        <dbReference type="EnsemblMetazoa" id="AMAM007735-PA"/>
    </source>
</evidence>
<feature type="compositionally biased region" description="Basic and acidic residues" evidence="1">
    <location>
        <begin position="281"/>
        <end position="295"/>
    </location>
</feature>
<dbReference type="EnsemblMetazoa" id="AMAM007735-RA">
    <property type="protein sequence ID" value="AMAM007735-PA"/>
    <property type="gene ID" value="AMAM007735"/>
</dbReference>
<protein>
    <submittedName>
        <fullName evidence="2">Uncharacterized protein</fullName>
    </submittedName>
</protein>
<dbReference type="VEuPathDB" id="VectorBase:AMAM007735"/>
<feature type="compositionally biased region" description="Basic and acidic residues" evidence="1">
    <location>
        <begin position="152"/>
        <end position="164"/>
    </location>
</feature>
<dbReference type="Proteomes" id="UP000075901">
    <property type="component" value="Unassembled WGS sequence"/>
</dbReference>
<reference evidence="3" key="1">
    <citation type="submission" date="2013-09" db="EMBL/GenBank/DDBJ databases">
        <title>The Genome Sequence of Anopheles maculatus species B.</title>
        <authorList>
            <consortium name="The Broad Institute Genomics Platform"/>
            <person name="Neafsey D.E."/>
            <person name="Besansky N."/>
            <person name="Howell P."/>
            <person name="Walton C."/>
            <person name="Young S.K."/>
            <person name="Zeng Q."/>
            <person name="Gargeya S."/>
            <person name="Fitzgerald M."/>
            <person name="Haas B."/>
            <person name="Abouelleil A."/>
            <person name="Allen A.W."/>
            <person name="Alvarado L."/>
            <person name="Arachchi H.M."/>
            <person name="Berlin A.M."/>
            <person name="Chapman S.B."/>
            <person name="Gainer-Dewar J."/>
            <person name="Goldberg J."/>
            <person name="Griggs A."/>
            <person name="Gujja S."/>
            <person name="Hansen M."/>
            <person name="Howarth C."/>
            <person name="Imamovic A."/>
            <person name="Ireland A."/>
            <person name="Larimer J."/>
            <person name="McCowan C."/>
            <person name="Murphy C."/>
            <person name="Pearson M."/>
            <person name="Poon T.W."/>
            <person name="Priest M."/>
            <person name="Roberts A."/>
            <person name="Saif S."/>
            <person name="Shea T."/>
            <person name="Sisk P."/>
            <person name="Sykes S."/>
            <person name="Wortman J."/>
            <person name="Nusbaum C."/>
            <person name="Birren B."/>
        </authorList>
    </citation>
    <scope>NUCLEOTIDE SEQUENCE [LARGE SCALE GENOMIC DNA]</scope>
    <source>
        <strain evidence="3">maculatus3</strain>
    </source>
</reference>
<dbReference type="AlphaFoldDB" id="A0A182SJ06"/>
<name>A0A182SJ06_9DIPT</name>
<feature type="compositionally biased region" description="Polar residues" evidence="1">
    <location>
        <begin position="168"/>
        <end position="184"/>
    </location>
</feature>
<reference evidence="2" key="2">
    <citation type="submission" date="2020-05" db="UniProtKB">
        <authorList>
            <consortium name="EnsemblMetazoa"/>
        </authorList>
    </citation>
    <scope>IDENTIFICATION</scope>
    <source>
        <strain evidence="2">maculatus3</strain>
    </source>
</reference>
<sequence length="327" mass="35742">MACFAKIFGRKHGSFNLPGAGAGDGEVVVSIALTGKSNTISPNGVSCRIFASDRFLVVHSATVGRATRVTRRLYDEELNQTVPPVNRANGYIGQEKVSQALPPPAASAPQATTVIMVPAVPVKSNEQEPWSVQMSPDPRTVPTIVVPAAPTVERRASRPRDSEVPKISCSSRETSTIEPPSRQGQEQLLKDLLQNKILHMLALQSKGYKQLTKSERATLVRLEDEIQELQAKSKSPEPTIQPTSDPKQTEERSIDQQRNSVSSYETNLPPMVMPPVIEPPAPKRDSPIPDNRPEEQLQDGEMSDYDVIPVQKSNDDVVPEAPSSEDD</sequence>
<keyword evidence="3" id="KW-1185">Reference proteome</keyword>
<feature type="region of interest" description="Disordered" evidence="1">
    <location>
        <begin position="150"/>
        <end position="184"/>
    </location>
</feature>
<feature type="compositionally biased region" description="Pro residues" evidence="1">
    <location>
        <begin position="271"/>
        <end position="280"/>
    </location>
</feature>
<accession>A0A182SJ06</accession>